<sequence length="170" mass="20299">GSFHYGFRERVKHTAEARFCDIWVIASKVEKFEELAKLTPEELHNLTQKILDEYALTSALEDLRNIDPKKVDKRLEHNVQFCHDLLDYLDLDDTMKTSDVRCMELFLPRMLFCFHDSSSHNYTYKTLELINFTMRYCWLVNTTGHEKGFLVFDMLQEHNIRDLKVRFTLL</sequence>
<reference evidence="1" key="1">
    <citation type="journal article" date="2021" name="Environ. Microbiol.">
        <title>Gene family expansions and transcriptome signatures uncover fungal adaptations to wood decay.</title>
        <authorList>
            <person name="Hage H."/>
            <person name="Miyauchi S."/>
            <person name="Viragh M."/>
            <person name="Drula E."/>
            <person name="Min B."/>
            <person name="Chaduli D."/>
            <person name="Navarro D."/>
            <person name="Favel A."/>
            <person name="Norest M."/>
            <person name="Lesage-Meessen L."/>
            <person name="Balint B."/>
            <person name="Merenyi Z."/>
            <person name="de Eugenio L."/>
            <person name="Morin E."/>
            <person name="Martinez A.T."/>
            <person name="Baldrian P."/>
            <person name="Stursova M."/>
            <person name="Martinez M.J."/>
            <person name="Novotny C."/>
            <person name="Magnuson J.K."/>
            <person name="Spatafora J.W."/>
            <person name="Maurice S."/>
            <person name="Pangilinan J."/>
            <person name="Andreopoulos W."/>
            <person name="LaButti K."/>
            <person name="Hundley H."/>
            <person name="Na H."/>
            <person name="Kuo A."/>
            <person name="Barry K."/>
            <person name="Lipzen A."/>
            <person name="Henrissat B."/>
            <person name="Riley R."/>
            <person name="Ahrendt S."/>
            <person name="Nagy L.G."/>
            <person name="Grigoriev I.V."/>
            <person name="Martin F."/>
            <person name="Rosso M.N."/>
        </authorList>
    </citation>
    <scope>NUCLEOTIDE SEQUENCE</scope>
    <source>
        <strain evidence="1">CBS 384.51</strain>
    </source>
</reference>
<name>A0ACB8TTB5_9APHY</name>
<comment type="caution">
    <text evidence="1">The sequence shown here is derived from an EMBL/GenBank/DDBJ whole genome shotgun (WGS) entry which is preliminary data.</text>
</comment>
<accession>A0ACB8TTB5</accession>
<protein>
    <submittedName>
        <fullName evidence="1">Uncharacterized protein</fullName>
    </submittedName>
</protein>
<feature type="non-terminal residue" evidence="1">
    <location>
        <position position="1"/>
    </location>
</feature>
<evidence type="ECO:0000313" key="1">
    <source>
        <dbReference type="EMBL" id="KAI0085281.1"/>
    </source>
</evidence>
<proteinExistence type="predicted"/>
<organism evidence="1 2">
    <name type="scientific">Irpex rosettiformis</name>
    <dbReference type="NCBI Taxonomy" id="378272"/>
    <lineage>
        <taxon>Eukaryota</taxon>
        <taxon>Fungi</taxon>
        <taxon>Dikarya</taxon>
        <taxon>Basidiomycota</taxon>
        <taxon>Agaricomycotina</taxon>
        <taxon>Agaricomycetes</taxon>
        <taxon>Polyporales</taxon>
        <taxon>Irpicaceae</taxon>
        <taxon>Irpex</taxon>
    </lineage>
</organism>
<dbReference type="Proteomes" id="UP001055072">
    <property type="component" value="Unassembled WGS sequence"/>
</dbReference>
<dbReference type="EMBL" id="MU274933">
    <property type="protein sequence ID" value="KAI0085281.1"/>
    <property type="molecule type" value="Genomic_DNA"/>
</dbReference>
<gene>
    <name evidence="1" type="ORF">BDY19DRAFT_897009</name>
</gene>
<evidence type="ECO:0000313" key="2">
    <source>
        <dbReference type="Proteomes" id="UP001055072"/>
    </source>
</evidence>
<keyword evidence="2" id="KW-1185">Reference proteome</keyword>